<evidence type="ECO:0000256" key="2">
    <source>
        <dbReference type="SAM" id="Phobius"/>
    </source>
</evidence>
<evidence type="ECO:0000313" key="4">
    <source>
        <dbReference type="Proteomes" id="UP001632038"/>
    </source>
</evidence>
<evidence type="ECO:0000256" key="1">
    <source>
        <dbReference type="SAM" id="MobiDB-lite"/>
    </source>
</evidence>
<dbReference type="Proteomes" id="UP001632038">
    <property type="component" value="Unassembled WGS sequence"/>
</dbReference>
<keyword evidence="2" id="KW-0812">Transmembrane</keyword>
<feature type="compositionally biased region" description="Polar residues" evidence="1">
    <location>
        <begin position="142"/>
        <end position="153"/>
    </location>
</feature>
<organism evidence="3 4">
    <name type="scientific">Castilleja foliolosa</name>
    <dbReference type="NCBI Taxonomy" id="1961234"/>
    <lineage>
        <taxon>Eukaryota</taxon>
        <taxon>Viridiplantae</taxon>
        <taxon>Streptophyta</taxon>
        <taxon>Embryophyta</taxon>
        <taxon>Tracheophyta</taxon>
        <taxon>Spermatophyta</taxon>
        <taxon>Magnoliopsida</taxon>
        <taxon>eudicotyledons</taxon>
        <taxon>Gunneridae</taxon>
        <taxon>Pentapetalae</taxon>
        <taxon>asterids</taxon>
        <taxon>lamiids</taxon>
        <taxon>Lamiales</taxon>
        <taxon>Orobanchaceae</taxon>
        <taxon>Pedicularideae</taxon>
        <taxon>Castillejinae</taxon>
        <taxon>Castilleja</taxon>
    </lineage>
</organism>
<comment type="caution">
    <text evidence="3">The sequence shown here is derived from an EMBL/GenBank/DDBJ whole genome shotgun (WGS) entry which is preliminary data.</text>
</comment>
<keyword evidence="2" id="KW-1133">Transmembrane helix</keyword>
<reference evidence="4" key="1">
    <citation type="journal article" date="2024" name="IScience">
        <title>Strigolactones Initiate the Formation of Haustorium-like Structures in Castilleja.</title>
        <authorList>
            <person name="Buerger M."/>
            <person name="Peterson D."/>
            <person name="Chory J."/>
        </authorList>
    </citation>
    <scope>NUCLEOTIDE SEQUENCE [LARGE SCALE GENOMIC DNA]</scope>
</reference>
<accession>A0ABD3CWQ7</accession>
<feature type="region of interest" description="Disordered" evidence="1">
    <location>
        <begin position="132"/>
        <end position="153"/>
    </location>
</feature>
<evidence type="ECO:0000313" key="3">
    <source>
        <dbReference type="EMBL" id="KAL3634446.1"/>
    </source>
</evidence>
<proteinExistence type="predicted"/>
<protein>
    <submittedName>
        <fullName evidence="3">Uncharacterized protein</fullName>
    </submittedName>
</protein>
<dbReference type="EMBL" id="JAVIJP010000028">
    <property type="protein sequence ID" value="KAL3634446.1"/>
    <property type="molecule type" value="Genomic_DNA"/>
</dbReference>
<dbReference type="AlphaFoldDB" id="A0ABD3CWQ7"/>
<sequence length="153" mass="16635">MQHKHYVIHIRTWPTSVLMRVFLSLLSLCSVTLICCLMISADVIGRLILAPAPGTVNPTLGLDPAPLGDDGFDPQELVRLDDKDLFNIFNPNAILIRLVTAIPTPGGFTGDPGDDPFPSPSELWYEMAVRPPKPGDDLHAVKNTSYAASQKSS</sequence>
<keyword evidence="2" id="KW-0472">Membrane</keyword>
<keyword evidence="4" id="KW-1185">Reference proteome</keyword>
<gene>
    <name evidence="3" type="ORF">CASFOL_021500</name>
</gene>
<feature type="transmembrane region" description="Helical" evidence="2">
    <location>
        <begin position="21"/>
        <end position="41"/>
    </location>
</feature>
<name>A0ABD3CWQ7_9LAMI</name>